<comment type="subcellular location">
    <subcellularLocation>
        <location evidence="1">Membrane</location>
        <topology evidence="1">Multi-pass membrane protein</topology>
    </subcellularLocation>
</comment>
<dbReference type="Pfam" id="PF01594">
    <property type="entry name" value="AI-2E_transport"/>
    <property type="match status" value="1"/>
</dbReference>
<feature type="transmembrane region" description="Helical" evidence="6">
    <location>
        <begin position="265"/>
        <end position="288"/>
    </location>
</feature>
<sequence length="382" mass="40906">MDIRAGFFVLSLLILGYIAALMVLPIFPYVMAACLLAFVLFPVQRRLEKRLEPTRLGNRYGTKLVALALTVVAVVTAVVPLLLFSVILFQTVFSFLRGLDGRNLLEGARTTAEDFGLDPQTVAALEEQALTGVETDVLTRVINLLLDESVRLLNSGLEMGVGMVVLVFLLYYFLVDGDRFVDWVGAIAPLDPVVRDELFEEIRVVTWAVIRSHVLVALVQGALGGLGLWVAGISNVAFWTLVMIVAAFLPAIGVWLVWGPAAGYLLASGETGAGLLLLAYGAAVLSVVDNYLRAIFVDRQSGVHPAVVLVGVIGGLYLLGIMGLFLGPVLLAVFKAGLNVFGEAYGNLEPRPTLAEEPAQAPTRLEMSAAKVAGEEPAGETD</sequence>
<dbReference type="RefSeq" id="WP_254158027.1">
    <property type="nucleotide sequence ID" value="NZ_CP100355.1"/>
</dbReference>
<dbReference type="PANTHER" id="PTHR21716">
    <property type="entry name" value="TRANSMEMBRANE PROTEIN"/>
    <property type="match status" value="1"/>
</dbReference>
<evidence type="ECO:0000313" key="8">
    <source>
        <dbReference type="Proteomes" id="UP001056855"/>
    </source>
</evidence>
<dbReference type="PROSITE" id="PS51257">
    <property type="entry name" value="PROKAR_LIPOPROTEIN"/>
    <property type="match status" value="1"/>
</dbReference>
<feature type="transmembrane region" description="Helical" evidence="6">
    <location>
        <begin position="204"/>
        <end position="230"/>
    </location>
</feature>
<evidence type="ECO:0000256" key="6">
    <source>
        <dbReference type="SAM" id="Phobius"/>
    </source>
</evidence>
<keyword evidence="4 6" id="KW-1133">Transmembrane helix</keyword>
<protein>
    <submittedName>
        <fullName evidence="7">AI-2E family transporter</fullName>
    </submittedName>
</protein>
<name>A0A9E7SVZ5_9EURY</name>
<evidence type="ECO:0000256" key="3">
    <source>
        <dbReference type="ARBA" id="ARBA00022692"/>
    </source>
</evidence>
<evidence type="ECO:0000256" key="5">
    <source>
        <dbReference type="ARBA" id="ARBA00023136"/>
    </source>
</evidence>
<gene>
    <name evidence="7" type="ORF">NGM29_17295</name>
</gene>
<proteinExistence type="inferred from homology"/>
<evidence type="ECO:0000256" key="4">
    <source>
        <dbReference type="ARBA" id="ARBA00022989"/>
    </source>
</evidence>
<dbReference type="InterPro" id="IPR002549">
    <property type="entry name" value="AI-2E-like"/>
</dbReference>
<keyword evidence="5 6" id="KW-0472">Membrane</keyword>
<dbReference type="KEGG" id="sawl:NGM29_17295"/>
<dbReference type="EMBL" id="CP100355">
    <property type="protein sequence ID" value="UTF53501.1"/>
    <property type="molecule type" value="Genomic_DNA"/>
</dbReference>
<evidence type="ECO:0000313" key="7">
    <source>
        <dbReference type="EMBL" id="UTF53501.1"/>
    </source>
</evidence>
<evidence type="ECO:0000256" key="2">
    <source>
        <dbReference type="ARBA" id="ARBA00009773"/>
    </source>
</evidence>
<evidence type="ECO:0000256" key="1">
    <source>
        <dbReference type="ARBA" id="ARBA00004141"/>
    </source>
</evidence>
<dbReference type="PANTHER" id="PTHR21716:SF4">
    <property type="entry name" value="TRANSMEMBRANE PROTEIN 245"/>
    <property type="match status" value="1"/>
</dbReference>
<feature type="transmembrane region" description="Helical" evidence="6">
    <location>
        <begin position="236"/>
        <end position="258"/>
    </location>
</feature>
<dbReference type="Proteomes" id="UP001056855">
    <property type="component" value="Chromosome"/>
</dbReference>
<organism evidence="7 8">
    <name type="scientific">Natronosalvus rutilus</name>
    <dbReference type="NCBI Taxonomy" id="2953753"/>
    <lineage>
        <taxon>Archaea</taxon>
        <taxon>Methanobacteriati</taxon>
        <taxon>Methanobacteriota</taxon>
        <taxon>Stenosarchaea group</taxon>
        <taxon>Halobacteria</taxon>
        <taxon>Halobacteriales</taxon>
        <taxon>Natrialbaceae</taxon>
        <taxon>Natronosalvus</taxon>
    </lineage>
</organism>
<accession>A0A9E7SVZ5</accession>
<keyword evidence="8" id="KW-1185">Reference proteome</keyword>
<feature type="transmembrane region" description="Helical" evidence="6">
    <location>
        <begin position="12"/>
        <end position="43"/>
    </location>
</feature>
<feature type="transmembrane region" description="Helical" evidence="6">
    <location>
        <begin position="152"/>
        <end position="174"/>
    </location>
</feature>
<keyword evidence="3 6" id="KW-0812">Transmembrane</keyword>
<dbReference type="GeneID" id="73291839"/>
<dbReference type="GO" id="GO:0016020">
    <property type="term" value="C:membrane"/>
    <property type="evidence" value="ECO:0007669"/>
    <property type="project" value="UniProtKB-SubCell"/>
</dbReference>
<feature type="transmembrane region" description="Helical" evidence="6">
    <location>
        <begin position="64"/>
        <end position="89"/>
    </location>
</feature>
<reference evidence="7" key="1">
    <citation type="submission" date="2022-06" db="EMBL/GenBank/DDBJ databases">
        <title>Diverse halophilic archaea isolated from saline environments.</title>
        <authorList>
            <person name="Cui H.-L."/>
        </authorList>
    </citation>
    <scope>NUCLEOTIDE SEQUENCE</scope>
    <source>
        <strain evidence="7">WLHS1</strain>
    </source>
</reference>
<comment type="similarity">
    <text evidence="2">Belongs to the autoinducer-2 exporter (AI-2E) (TC 2.A.86) family.</text>
</comment>
<dbReference type="AlphaFoldDB" id="A0A9E7SVZ5"/>
<feature type="transmembrane region" description="Helical" evidence="6">
    <location>
        <begin position="308"/>
        <end position="334"/>
    </location>
</feature>